<protein>
    <recommendedName>
        <fullName evidence="7">peptidoglycan glycosyltransferase</fullName>
        <ecNumber evidence="7">2.4.99.28</ecNumber>
    </recommendedName>
</protein>
<evidence type="ECO:0000256" key="4">
    <source>
        <dbReference type="ARBA" id="ARBA00022960"/>
    </source>
</evidence>
<dbReference type="PROSITE" id="PS00428">
    <property type="entry name" value="FTSW_RODA_SPOVE"/>
    <property type="match status" value="1"/>
</dbReference>
<dbReference type="EC" id="2.4.99.28" evidence="7"/>
<dbReference type="AlphaFoldDB" id="A0A4P6Q3S0"/>
<evidence type="ECO:0000256" key="7">
    <source>
        <dbReference type="ARBA" id="ARBA00044770"/>
    </source>
</evidence>
<dbReference type="GO" id="GO:0051301">
    <property type="term" value="P:cell division"/>
    <property type="evidence" value="ECO:0007669"/>
    <property type="project" value="InterPro"/>
</dbReference>
<dbReference type="EMBL" id="CP036455">
    <property type="protein sequence ID" value="QBI55338.1"/>
    <property type="molecule type" value="Genomic_DNA"/>
</dbReference>
<feature type="transmembrane region" description="Helical" evidence="9">
    <location>
        <begin position="70"/>
        <end position="90"/>
    </location>
</feature>
<dbReference type="GO" id="GO:0008955">
    <property type="term" value="F:peptidoglycan glycosyltransferase activity"/>
    <property type="evidence" value="ECO:0007669"/>
    <property type="project" value="UniProtKB-EC"/>
</dbReference>
<dbReference type="InterPro" id="IPR011923">
    <property type="entry name" value="RodA/MrdB"/>
</dbReference>
<dbReference type="OrthoDB" id="9812661at2"/>
<proteinExistence type="predicted"/>
<feature type="transmembrane region" description="Helical" evidence="9">
    <location>
        <begin position="363"/>
        <end position="384"/>
    </location>
</feature>
<evidence type="ECO:0000313" key="10">
    <source>
        <dbReference type="EMBL" id="QBI55338.1"/>
    </source>
</evidence>
<accession>A0A4P6Q3S0</accession>
<dbReference type="GO" id="GO:0008360">
    <property type="term" value="P:regulation of cell shape"/>
    <property type="evidence" value="ECO:0007669"/>
    <property type="project" value="UniProtKB-KW"/>
</dbReference>
<keyword evidence="6 9" id="KW-0472">Membrane</keyword>
<gene>
    <name evidence="10" type="primary">mrdB</name>
    <name evidence="10" type="ORF">EKD16_17860</name>
</gene>
<feature type="transmembrane region" description="Helical" evidence="9">
    <location>
        <begin position="162"/>
        <end position="178"/>
    </location>
</feature>
<dbReference type="RefSeq" id="WP_131099362.1">
    <property type="nucleotide sequence ID" value="NZ_CP036455.1"/>
</dbReference>
<feature type="transmembrane region" description="Helical" evidence="9">
    <location>
        <begin position="329"/>
        <end position="351"/>
    </location>
</feature>
<dbReference type="KEGG" id="strr:EKD16_17860"/>
<dbReference type="Proteomes" id="UP000292235">
    <property type="component" value="Chromosome"/>
</dbReference>
<comment type="subcellular location">
    <subcellularLocation>
        <location evidence="1">Membrane</location>
        <topology evidence="1">Multi-pass membrane protein</topology>
    </subcellularLocation>
</comment>
<feature type="transmembrane region" description="Helical" evidence="9">
    <location>
        <begin position="297"/>
        <end position="317"/>
    </location>
</feature>
<name>A0A4P6Q3S0_9ACTN</name>
<evidence type="ECO:0000256" key="9">
    <source>
        <dbReference type="SAM" id="Phobius"/>
    </source>
</evidence>
<comment type="pathway">
    <text evidence="2">Cell wall biogenesis; peptidoglycan biosynthesis.</text>
</comment>
<comment type="catalytic activity">
    <reaction evidence="8">
        <text>[GlcNAc-(1-&gt;4)-Mur2Ac(oyl-L-Ala-gamma-D-Glu-L-Lys-D-Ala-D-Ala)](n)-di-trans,octa-cis-undecaprenyl diphosphate + beta-D-GlcNAc-(1-&gt;4)-Mur2Ac(oyl-L-Ala-gamma-D-Glu-L-Lys-D-Ala-D-Ala)-di-trans,octa-cis-undecaprenyl diphosphate = [GlcNAc-(1-&gt;4)-Mur2Ac(oyl-L-Ala-gamma-D-Glu-L-Lys-D-Ala-D-Ala)](n+1)-di-trans,octa-cis-undecaprenyl diphosphate + di-trans,octa-cis-undecaprenyl diphosphate + H(+)</text>
        <dbReference type="Rhea" id="RHEA:23708"/>
        <dbReference type="Rhea" id="RHEA-COMP:9602"/>
        <dbReference type="Rhea" id="RHEA-COMP:9603"/>
        <dbReference type="ChEBI" id="CHEBI:15378"/>
        <dbReference type="ChEBI" id="CHEBI:58405"/>
        <dbReference type="ChEBI" id="CHEBI:60033"/>
        <dbReference type="ChEBI" id="CHEBI:78435"/>
        <dbReference type="EC" id="2.4.99.28"/>
    </reaction>
</comment>
<evidence type="ECO:0000256" key="3">
    <source>
        <dbReference type="ARBA" id="ARBA00022692"/>
    </source>
</evidence>
<dbReference type="GO" id="GO:0015648">
    <property type="term" value="F:lipid-linked peptidoglycan transporter activity"/>
    <property type="evidence" value="ECO:0007669"/>
    <property type="project" value="TreeGrafter"/>
</dbReference>
<evidence type="ECO:0000313" key="11">
    <source>
        <dbReference type="Proteomes" id="UP000292235"/>
    </source>
</evidence>
<dbReference type="PANTHER" id="PTHR30474">
    <property type="entry name" value="CELL CYCLE PROTEIN"/>
    <property type="match status" value="1"/>
</dbReference>
<evidence type="ECO:0000256" key="1">
    <source>
        <dbReference type="ARBA" id="ARBA00004141"/>
    </source>
</evidence>
<feature type="transmembrane region" description="Helical" evidence="9">
    <location>
        <begin position="207"/>
        <end position="226"/>
    </location>
</feature>
<dbReference type="InterPro" id="IPR001182">
    <property type="entry name" value="FtsW/RodA"/>
</dbReference>
<evidence type="ECO:0000256" key="5">
    <source>
        <dbReference type="ARBA" id="ARBA00022989"/>
    </source>
</evidence>
<evidence type="ECO:0000256" key="6">
    <source>
        <dbReference type="ARBA" id="ARBA00023136"/>
    </source>
</evidence>
<evidence type="ECO:0000256" key="8">
    <source>
        <dbReference type="ARBA" id="ARBA00049902"/>
    </source>
</evidence>
<dbReference type="Pfam" id="PF01098">
    <property type="entry name" value="FTSW_RODA_SPOVE"/>
    <property type="match status" value="1"/>
</dbReference>
<keyword evidence="11" id="KW-1185">Reference proteome</keyword>
<dbReference type="GO" id="GO:0005886">
    <property type="term" value="C:plasma membrane"/>
    <property type="evidence" value="ECO:0007669"/>
    <property type="project" value="TreeGrafter"/>
</dbReference>
<sequence>MTTLPSPNPGPPSLADRAGRLLADSAPRRLDWPMLLALAALSAIGTLLVWSATYDPADPGNALGHVERQVMHLAVAAVAMLVAAAVDFRVSRAYAPILYLLAVLGLVLVLTPLGETINGSRSWLVLGGLQMQPGEIAKVGLVLAVAMLLGEPRDGEFAPTTRDVLFSLAVLAAPLGLILAQPDLGTAMVLTGTYLGMLALSGAPLRWVAGLVGGGLLAAFSVWWFGLLKDYQVERFTTFVNPGADPRGIGYNANQSMIAVGSGGFNGAGLFQGEHTRGRFVPEQHTDFIFTVAGEELGFVGGAVIIGLIAFLLWRILRVAARCEQPYARMLCIGAAAWLGFQSAVNIGMTLGVAPITGIPLPFVSYGGTAAIANMVMVGLVLNVHARERGVH</sequence>
<dbReference type="NCBIfam" id="TIGR02210">
    <property type="entry name" value="rodA_shape"/>
    <property type="match status" value="1"/>
</dbReference>
<dbReference type="InterPro" id="IPR018365">
    <property type="entry name" value="Cell_cycle_FtsW-rel_CS"/>
</dbReference>
<dbReference type="GO" id="GO:0032153">
    <property type="term" value="C:cell division site"/>
    <property type="evidence" value="ECO:0007669"/>
    <property type="project" value="TreeGrafter"/>
</dbReference>
<feature type="transmembrane region" description="Helical" evidence="9">
    <location>
        <begin position="97"/>
        <end position="114"/>
    </location>
</feature>
<keyword evidence="3 9" id="KW-0812">Transmembrane</keyword>
<reference evidence="10 11" key="1">
    <citation type="submission" date="2019-02" db="EMBL/GenBank/DDBJ databases">
        <authorList>
            <person name="Khodamoradi S."/>
            <person name="Hahnke R.L."/>
            <person name="Kaempfer P."/>
            <person name="Schumann P."/>
            <person name="Rohde M."/>
            <person name="Steinert M."/>
            <person name="Luzhetskyy A."/>
            <person name="Wink J."/>
            <person name="Ruckert C."/>
        </authorList>
    </citation>
    <scope>NUCLEOTIDE SEQUENCE [LARGE SCALE GENOMIC DNA]</scope>
    <source>
        <strain evidence="10 11">M2</strain>
    </source>
</reference>
<keyword evidence="4" id="KW-0133">Cell shape</keyword>
<dbReference type="PANTHER" id="PTHR30474:SF14">
    <property type="entry name" value="CELL CYCLE PROTEIN"/>
    <property type="match status" value="1"/>
</dbReference>
<feature type="transmembrane region" description="Helical" evidence="9">
    <location>
        <begin position="134"/>
        <end position="150"/>
    </location>
</feature>
<feature type="transmembrane region" description="Helical" evidence="9">
    <location>
        <begin position="30"/>
        <end position="50"/>
    </location>
</feature>
<evidence type="ECO:0000256" key="2">
    <source>
        <dbReference type="ARBA" id="ARBA00004752"/>
    </source>
</evidence>
<organism evidence="10 11">
    <name type="scientific">Streptomonospora litoralis</name>
    <dbReference type="NCBI Taxonomy" id="2498135"/>
    <lineage>
        <taxon>Bacteria</taxon>
        <taxon>Bacillati</taxon>
        <taxon>Actinomycetota</taxon>
        <taxon>Actinomycetes</taxon>
        <taxon>Streptosporangiales</taxon>
        <taxon>Nocardiopsidaceae</taxon>
        <taxon>Streptomonospora</taxon>
    </lineage>
</organism>
<keyword evidence="5 9" id="KW-1133">Transmembrane helix</keyword>